<dbReference type="OrthoDB" id="9795626at2"/>
<dbReference type="AlphaFoldDB" id="A0A418PXK2"/>
<comment type="caution">
    <text evidence="3">The sequence shown here is derived from an EMBL/GenBank/DDBJ whole genome shotgun (WGS) entry which is preliminary data.</text>
</comment>
<dbReference type="PANTHER" id="PTHR32114:SF2">
    <property type="entry name" value="ABC TRANSPORTER ABCH.3"/>
    <property type="match status" value="1"/>
</dbReference>
<dbReference type="GO" id="GO:0016887">
    <property type="term" value="F:ATP hydrolysis activity"/>
    <property type="evidence" value="ECO:0007669"/>
    <property type="project" value="InterPro"/>
</dbReference>
<evidence type="ECO:0000313" key="4">
    <source>
        <dbReference type="Proteomes" id="UP000283522"/>
    </source>
</evidence>
<dbReference type="Gene3D" id="3.40.50.300">
    <property type="entry name" value="P-loop containing nucleotide triphosphate hydrolases"/>
    <property type="match status" value="2"/>
</dbReference>
<dbReference type="GO" id="GO:0006302">
    <property type="term" value="P:double-strand break repair"/>
    <property type="evidence" value="ECO:0007669"/>
    <property type="project" value="InterPro"/>
</dbReference>
<dbReference type="Proteomes" id="UP000283522">
    <property type="component" value="Unassembled WGS sequence"/>
</dbReference>
<evidence type="ECO:0000259" key="2">
    <source>
        <dbReference type="Pfam" id="PF13476"/>
    </source>
</evidence>
<dbReference type="RefSeq" id="WP_119476344.1">
    <property type="nucleotide sequence ID" value="NZ_QXML01000001.1"/>
</dbReference>
<feature type="domain" description="Rad50/SbcC-type AAA" evidence="2">
    <location>
        <begin position="5"/>
        <end position="271"/>
    </location>
</feature>
<dbReference type="SUPFAM" id="SSF52540">
    <property type="entry name" value="P-loop containing nucleoside triphosphate hydrolases"/>
    <property type="match status" value="1"/>
</dbReference>
<feature type="coiled-coil region" evidence="1">
    <location>
        <begin position="368"/>
        <end position="395"/>
    </location>
</feature>
<keyword evidence="4" id="KW-1185">Reference proteome</keyword>
<organism evidence="3 4">
    <name type="scientific">Algoriphagus lacus</name>
    <dbReference type="NCBI Taxonomy" id="2056311"/>
    <lineage>
        <taxon>Bacteria</taxon>
        <taxon>Pseudomonadati</taxon>
        <taxon>Bacteroidota</taxon>
        <taxon>Cytophagia</taxon>
        <taxon>Cytophagales</taxon>
        <taxon>Cyclobacteriaceae</taxon>
        <taxon>Algoriphagus</taxon>
    </lineage>
</organism>
<dbReference type="PANTHER" id="PTHR32114">
    <property type="entry name" value="ABC TRANSPORTER ABCH.3"/>
    <property type="match status" value="1"/>
</dbReference>
<evidence type="ECO:0000256" key="1">
    <source>
        <dbReference type="SAM" id="Coils"/>
    </source>
</evidence>
<reference evidence="3 4" key="1">
    <citation type="submission" date="2018-09" db="EMBL/GenBank/DDBJ databases">
        <authorList>
            <person name="Wang X."/>
            <person name="Du Z."/>
        </authorList>
    </citation>
    <scope>NUCLEOTIDE SEQUENCE [LARGE SCALE GENOMIC DNA]</scope>
    <source>
        <strain evidence="3 4">N3</strain>
    </source>
</reference>
<feature type="coiled-coil region" evidence="1">
    <location>
        <begin position="597"/>
        <end position="736"/>
    </location>
</feature>
<feature type="coiled-coil region" evidence="1">
    <location>
        <begin position="186"/>
        <end position="272"/>
    </location>
</feature>
<protein>
    <submittedName>
        <fullName evidence="3">SMC family ATPase</fullName>
    </submittedName>
</protein>
<dbReference type="Pfam" id="PF13476">
    <property type="entry name" value="AAA_23"/>
    <property type="match status" value="1"/>
</dbReference>
<dbReference type="InterPro" id="IPR027417">
    <property type="entry name" value="P-loop_NTPase"/>
</dbReference>
<sequence length="1010" mass="116704">MIPVRLEIEGLYSYREKQTVEFEKLTAAGLFGIFGAVGSGKSSILEGILLALYGSTERLAATGERSSMVNLQSDHILINFTFRAGKNNSSTYLARYSAKRNKKDPEKIDTGEHTFYAWKNENWEAIPQNAEQLIGMKKEHFKQTVIIPQGKFREFIDLTPGPRAEMMQQLFGLERFDLSVKTGSLLKATREEKIRLETQLNGLLDISEAGLQDRKFQFSELKRKSDEASQKLKKTEADFRQMELIQKSHLQLQEQRLVLSELENRKPEIEEKRQLYREFITAKTYLRPVWDRLIDAKKDLEKNQRSVIDCSRFKIRFEEEVELLEKEEEKLKEKNDERPAREAKIRDLKKVIEIQLLDSQLAESVSILDTAKLEIDSKKAALKTLEKQISFLEERLEAAGSPDTNLLSELKSAARDLGLWNTKITDLKLIQNQFQQEEKSVSAQLEKILLEIPSGEKSLESWSKSQKSRIENLESEREKILRKQGLNAHAHLLESGKPCPLCGSAHHPSPIHAEAEEKQIREKELEINREKDKREVILSLIQKNSELGIYLENHKRNTKEKAAEILNYEALLGSLTLRLKELGLADPNQLETEIKSLSEAGETREKLLKEIQNTRKSWQSEREVLDKKEKEFQQSQLRNQSLLSQIASKKEEIKDPTFCKPYISKKKSEIESDILTVENHIKKAQEELLGKQKHLQEKRREQIKNLSDLENFQNRVKELEINLAAYSADFERLKIEYGFTDEEALIRIFHYSIDAEKVDLEIRQYDQKVSTTLSRIGELRSEAGVETFLEENFIRLKDELQLLRSYALEIQEAYILLQEDIKTFSQKLAEKTVLLKAFAQTESREGNLRELDRLFQGKGFVKYVSSIYLRELCNTANLRFMKLTKNSLSLEIDEDNTFWVVDYLNGGKKRLLKTLSGGQTFQASLCLALALAEKVKALNQADQSFFFLDEGFGALDRNALRVVFETLKSLRHENRIVGIISHVEELQQEIGVYAQIELDPEKGSQIRYSY</sequence>
<dbReference type="InterPro" id="IPR038729">
    <property type="entry name" value="Rad50/SbcC_AAA"/>
</dbReference>
<dbReference type="EMBL" id="QXML01000001">
    <property type="protein sequence ID" value="RIW18868.1"/>
    <property type="molecule type" value="Genomic_DNA"/>
</dbReference>
<evidence type="ECO:0000313" key="3">
    <source>
        <dbReference type="EMBL" id="RIW18868.1"/>
    </source>
</evidence>
<accession>A0A418PXK2</accession>
<gene>
    <name evidence="3" type="ORF">D0X99_04080</name>
</gene>
<keyword evidence="1" id="KW-0175">Coiled coil</keyword>
<dbReference type="Pfam" id="PF13558">
    <property type="entry name" value="SbcC_Walker_B"/>
    <property type="match status" value="1"/>
</dbReference>
<feature type="coiled-coil region" evidence="1">
    <location>
        <begin position="314"/>
        <end position="344"/>
    </location>
</feature>
<name>A0A418PXK2_9BACT</name>
<proteinExistence type="predicted"/>